<evidence type="ECO:0000313" key="2">
    <source>
        <dbReference type="EMBL" id="TQL38152.1"/>
    </source>
</evidence>
<organism evidence="2 3">
    <name type="scientific">Salinispora arenicola</name>
    <dbReference type="NCBI Taxonomy" id="168697"/>
    <lineage>
        <taxon>Bacteria</taxon>
        <taxon>Bacillati</taxon>
        <taxon>Actinomycetota</taxon>
        <taxon>Actinomycetes</taxon>
        <taxon>Micromonosporales</taxon>
        <taxon>Micromonosporaceae</taxon>
        <taxon>Salinispora</taxon>
    </lineage>
</organism>
<gene>
    <name evidence="2" type="ORF">FB564_3336</name>
    <name evidence="1" type="ORF">Sar04_33200</name>
</gene>
<dbReference type="Proteomes" id="UP000315983">
    <property type="component" value="Unassembled WGS sequence"/>
</dbReference>
<dbReference type="RefSeq" id="WP_142116517.1">
    <property type="nucleotide sequence ID" value="NZ_BOQM01000026.1"/>
</dbReference>
<keyword evidence="2" id="KW-0808">Transferase</keyword>
<sequence length="395" mass="44165">MTRSLDRNDARSLDPDEVVRLASDTVGGEPDADPEVVAGLRRLTAALDAEARLTDDGLARTRTALVQALTNHHRVRHMTASRPLPPLPRPLVITGLLRTGTTFLHNLLSQHPKLRTPRLWELMHPADPRPESQLVRECERYVAEYYRAAPGFRAIHHLDARHGEECHRLTANTFRHFIYGLRYRVPGYLGWLAEQPMAPAYAHHRAALQCLLARPTADADAAEPYAVLLKCPSHLWHLDELTRSFPDATVVRLHRDPTVAIPSVCSLTATIRAARSRQVDPAEIGQEWLARVAAVLPGLRRGRGADRAPLDVRYPDLVADPLGVAERVCDHAGVPMTDAARDAMTRFVIAGAGRPQERHRYRVESFGLRPTELADRFSGYLAEFELTPEFEEGRS</sequence>
<reference evidence="1 4" key="2">
    <citation type="submission" date="2021-03" db="EMBL/GenBank/DDBJ databases">
        <title>Whole genome shotgun sequence of Salinispora arenicola NBRC 105043.</title>
        <authorList>
            <person name="Komaki H."/>
            <person name="Tamura T."/>
        </authorList>
    </citation>
    <scope>NUCLEOTIDE SEQUENCE [LARGE SCALE GENOMIC DNA]</scope>
    <source>
        <strain evidence="1 4">NBRC 105043</strain>
    </source>
</reference>
<proteinExistence type="predicted"/>
<dbReference type="EMBL" id="BOQM01000026">
    <property type="protein sequence ID" value="GIM86584.1"/>
    <property type="molecule type" value="Genomic_DNA"/>
</dbReference>
<evidence type="ECO:0000313" key="3">
    <source>
        <dbReference type="Proteomes" id="UP000315983"/>
    </source>
</evidence>
<dbReference type="Pfam" id="PF13469">
    <property type="entry name" value="Sulfotransfer_3"/>
    <property type="match status" value="1"/>
</dbReference>
<dbReference type="EMBL" id="VFOL01000001">
    <property type="protein sequence ID" value="TQL38152.1"/>
    <property type="molecule type" value="Genomic_DNA"/>
</dbReference>
<dbReference type="Gene3D" id="3.40.50.300">
    <property type="entry name" value="P-loop containing nucleotide triphosphate hydrolases"/>
    <property type="match status" value="1"/>
</dbReference>
<evidence type="ECO:0000313" key="1">
    <source>
        <dbReference type="EMBL" id="GIM86584.1"/>
    </source>
</evidence>
<dbReference type="InterPro" id="IPR052736">
    <property type="entry name" value="Stf3_sulfotransferase"/>
</dbReference>
<reference evidence="2 3" key="1">
    <citation type="submission" date="2019-06" db="EMBL/GenBank/DDBJ databases">
        <title>Sequencing the genomes of 1000 actinobacteria strains.</title>
        <authorList>
            <person name="Klenk H.-P."/>
        </authorList>
    </citation>
    <scope>NUCLEOTIDE SEQUENCE [LARGE SCALE GENOMIC DNA]</scope>
    <source>
        <strain evidence="2 3">DSM 44819</strain>
    </source>
</reference>
<dbReference type="Proteomes" id="UP000677457">
    <property type="component" value="Unassembled WGS sequence"/>
</dbReference>
<dbReference type="PANTHER" id="PTHR36451">
    <property type="entry name" value="PAPS-DEPENDENT SULFOTRANSFERASE STF3"/>
    <property type="match status" value="1"/>
</dbReference>
<accession>A0A542XQT9</accession>
<protein>
    <submittedName>
        <fullName evidence="2">Sulfotransferase family protein</fullName>
    </submittedName>
</protein>
<evidence type="ECO:0000313" key="4">
    <source>
        <dbReference type="Proteomes" id="UP000677457"/>
    </source>
</evidence>
<dbReference type="GeneID" id="93772542"/>
<dbReference type="InterPro" id="IPR027417">
    <property type="entry name" value="P-loop_NTPase"/>
</dbReference>
<dbReference type="SUPFAM" id="SSF52540">
    <property type="entry name" value="P-loop containing nucleoside triphosphate hydrolases"/>
    <property type="match status" value="1"/>
</dbReference>
<name>A0A542XQT9_SALAC</name>
<comment type="caution">
    <text evidence="2">The sequence shown here is derived from an EMBL/GenBank/DDBJ whole genome shotgun (WGS) entry which is preliminary data.</text>
</comment>
<dbReference type="PANTHER" id="PTHR36451:SF1">
    <property type="entry name" value="OMEGA-HYDROXY-BETA-DIHYDROMENAQUINONE-9 SULFOTRANSFERASE STF3"/>
    <property type="match status" value="1"/>
</dbReference>
<keyword evidence="4" id="KW-1185">Reference proteome</keyword>
<dbReference type="AlphaFoldDB" id="A0A542XQT9"/>
<dbReference type="GO" id="GO:0016740">
    <property type="term" value="F:transferase activity"/>
    <property type="evidence" value="ECO:0007669"/>
    <property type="project" value="UniProtKB-KW"/>
</dbReference>